<gene>
    <name evidence="3" type="ORF">EJA10_22395</name>
</gene>
<dbReference type="Gene3D" id="1.10.260.40">
    <property type="entry name" value="lambda repressor-like DNA-binding domains"/>
    <property type="match status" value="1"/>
</dbReference>
<dbReference type="PANTHER" id="PTHR46558:SF11">
    <property type="entry name" value="HTH-TYPE TRANSCRIPTIONAL REGULATOR XRE"/>
    <property type="match status" value="1"/>
</dbReference>
<accession>A0A3R9E5R8</accession>
<dbReference type="Pfam" id="PF01381">
    <property type="entry name" value="HTH_3"/>
    <property type="match status" value="1"/>
</dbReference>
<reference evidence="4" key="1">
    <citation type="submission" date="2018-12" db="EMBL/GenBank/DDBJ databases">
        <title>Bacillus chawlae sp. nov., Bacillus glennii sp. nov., and Bacillus saganii sp. nov. Isolated from the Vehicle Assembly Building at Kennedy Space Center where the Viking Spacecraft were Assembled.</title>
        <authorList>
            <person name="Seuylemezian A."/>
            <person name="Vaishampayan P."/>
        </authorList>
    </citation>
    <scope>NUCLEOTIDE SEQUENCE [LARGE SCALE GENOMIC DNA]</scope>
    <source>
        <strain evidence="4">DSM 13966</strain>
    </source>
</reference>
<dbReference type="CDD" id="cd00093">
    <property type="entry name" value="HTH_XRE"/>
    <property type="match status" value="1"/>
</dbReference>
<evidence type="ECO:0000313" key="3">
    <source>
        <dbReference type="EMBL" id="RSD21053.1"/>
    </source>
</evidence>
<comment type="caution">
    <text evidence="3">The sequence shown here is derived from an EMBL/GenBank/DDBJ whole genome shotgun (WGS) entry which is preliminary data.</text>
</comment>
<protein>
    <submittedName>
        <fullName evidence="3">XRE family transcriptional regulator</fullName>
    </submittedName>
</protein>
<keyword evidence="1" id="KW-0238">DNA-binding</keyword>
<evidence type="ECO:0000313" key="4">
    <source>
        <dbReference type="Proteomes" id="UP000279911"/>
    </source>
</evidence>
<dbReference type="RefSeq" id="WP_125482230.1">
    <property type="nucleotide sequence ID" value="NZ_RSFW01000037.1"/>
</dbReference>
<dbReference type="SMART" id="SM00530">
    <property type="entry name" value="HTH_XRE"/>
    <property type="match status" value="1"/>
</dbReference>
<proteinExistence type="predicted"/>
<organism evidence="3 4">
    <name type="scientific">Mesobacillus subterraneus</name>
    <dbReference type="NCBI Taxonomy" id="285983"/>
    <lineage>
        <taxon>Bacteria</taxon>
        <taxon>Bacillati</taxon>
        <taxon>Bacillota</taxon>
        <taxon>Bacilli</taxon>
        <taxon>Bacillales</taxon>
        <taxon>Bacillaceae</taxon>
        <taxon>Mesobacillus</taxon>
    </lineage>
</organism>
<dbReference type="AlphaFoldDB" id="A0A3R9E5R8"/>
<dbReference type="PROSITE" id="PS50943">
    <property type="entry name" value="HTH_CROC1"/>
    <property type="match status" value="1"/>
</dbReference>
<dbReference type="EMBL" id="RSFW01000037">
    <property type="protein sequence ID" value="RSD21053.1"/>
    <property type="molecule type" value="Genomic_DNA"/>
</dbReference>
<feature type="domain" description="HTH cro/C1-type" evidence="2">
    <location>
        <begin position="6"/>
        <end position="60"/>
    </location>
</feature>
<dbReference type="OrthoDB" id="72638at2"/>
<dbReference type="InterPro" id="IPR010982">
    <property type="entry name" value="Lambda_DNA-bd_dom_sf"/>
</dbReference>
<dbReference type="PANTHER" id="PTHR46558">
    <property type="entry name" value="TRACRIPTIONAL REGULATORY PROTEIN-RELATED-RELATED"/>
    <property type="match status" value="1"/>
</dbReference>
<evidence type="ECO:0000259" key="2">
    <source>
        <dbReference type="PROSITE" id="PS50943"/>
    </source>
</evidence>
<dbReference type="GO" id="GO:0003677">
    <property type="term" value="F:DNA binding"/>
    <property type="evidence" value="ECO:0007669"/>
    <property type="project" value="UniProtKB-KW"/>
</dbReference>
<evidence type="ECO:0000256" key="1">
    <source>
        <dbReference type="ARBA" id="ARBA00023125"/>
    </source>
</evidence>
<dbReference type="SUPFAM" id="SSF47413">
    <property type="entry name" value="lambda repressor-like DNA-binding domains"/>
    <property type="match status" value="1"/>
</dbReference>
<name>A0A3R9E5R8_9BACI</name>
<sequence length="133" mass="15404">MLSKRLRMARKAKDYTQEKLASLVSTKKTTISNYETGYSSPSNEMLNDLADVLEVSTDYLLGRTDEPTKVIVQKEVEKQDEEDELEKLLNDPDVELWAKEWSESTEENRKIALDLLRKLNEVEKGRKPGDRQK</sequence>
<dbReference type="InterPro" id="IPR001387">
    <property type="entry name" value="Cro/C1-type_HTH"/>
</dbReference>
<dbReference type="Proteomes" id="UP000279911">
    <property type="component" value="Unassembled WGS sequence"/>
</dbReference>